<reference evidence="1 2" key="1">
    <citation type="submission" date="2019-04" db="EMBL/GenBank/DDBJ databases">
        <title>genome sequence of strain W3.</title>
        <authorList>
            <person name="Gao J."/>
            <person name="Sun J."/>
        </authorList>
    </citation>
    <scope>NUCLEOTIDE SEQUENCE [LARGE SCALE GENOMIC DNA]</scope>
    <source>
        <strain evidence="1 2">W3</strain>
    </source>
</reference>
<accession>A0A4S8PJM2</accession>
<organism evidence="1 2">
    <name type="scientific">Rhizobium rosettiformans W3</name>
    <dbReference type="NCBI Taxonomy" id="538378"/>
    <lineage>
        <taxon>Bacteria</taxon>
        <taxon>Pseudomonadati</taxon>
        <taxon>Pseudomonadota</taxon>
        <taxon>Alphaproteobacteria</taxon>
        <taxon>Hyphomicrobiales</taxon>
        <taxon>Rhizobiaceae</taxon>
        <taxon>Rhizobium/Agrobacterium group</taxon>
        <taxon>Rhizobium</taxon>
    </lineage>
</organism>
<dbReference type="AlphaFoldDB" id="A0A4S8PJM2"/>
<dbReference type="Proteomes" id="UP000307378">
    <property type="component" value="Unassembled WGS sequence"/>
</dbReference>
<evidence type="ECO:0008006" key="3">
    <source>
        <dbReference type="Google" id="ProtNLM"/>
    </source>
</evidence>
<dbReference type="EMBL" id="STGU01000028">
    <property type="protein sequence ID" value="THV29955.1"/>
    <property type="molecule type" value="Genomic_DNA"/>
</dbReference>
<sequence>MDVRTLSETRKKDRAEIAALVCATLSELKIDHTWTREGFDECYKKAHVIKIDAPQGLRLQIEIDGDSCQPNVHVLPWNFTSKSDTCFSDAFGAINQCHYRKATLVAYGTDGLLAHLREKLTQALDGSAFSPERTAAHIAESGTWQERDARWEKYRQEFQAENIRKGEVA</sequence>
<dbReference type="RefSeq" id="WP_136543548.1">
    <property type="nucleotide sequence ID" value="NZ_STGU01000028.1"/>
</dbReference>
<comment type="caution">
    <text evidence="1">The sequence shown here is derived from an EMBL/GenBank/DDBJ whole genome shotgun (WGS) entry which is preliminary data.</text>
</comment>
<protein>
    <recommendedName>
        <fullName evidence="3">DUF4304 domain-containing protein</fullName>
    </recommendedName>
</protein>
<evidence type="ECO:0000313" key="2">
    <source>
        <dbReference type="Proteomes" id="UP000307378"/>
    </source>
</evidence>
<gene>
    <name evidence="1" type="ORF">FAA86_23120</name>
</gene>
<name>A0A4S8PJM2_9HYPH</name>
<proteinExistence type="predicted"/>
<evidence type="ECO:0000313" key="1">
    <source>
        <dbReference type="EMBL" id="THV29955.1"/>
    </source>
</evidence>